<dbReference type="PANTHER" id="PTHR24291">
    <property type="entry name" value="CYTOCHROME P450 FAMILY 4"/>
    <property type="match status" value="1"/>
</dbReference>
<organism evidence="8 9">
    <name type="scientific">Amycolatopsis albidoflavus</name>
    <dbReference type="NCBI Taxonomy" id="102226"/>
    <lineage>
        <taxon>Bacteria</taxon>
        <taxon>Bacillati</taxon>
        <taxon>Actinomycetota</taxon>
        <taxon>Actinomycetes</taxon>
        <taxon>Pseudonocardiales</taxon>
        <taxon>Pseudonocardiaceae</taxon>
        <taxon>Amycolatopsis</taxon>
    </lineage>
</organism>
<dbReference type="InterPro" id="IPR017972">
    <property type="entry name" value="Cyt_P450_CS"/>
</dbReference>
<keyword evidence="5 7" id="KW-0408">Iron</keyword>
<keyword evidence="9" id="KW-1185">Reference proteome</keyword>
<dbReference type="InterPro" id="IPR002401">
    <property type="entry name" value="Cyt_P450_E_grp-I"/>
</dbReference>
<keyword evidence="4 7" id="KW-0560">Oxidoreductase</keyword>
<keyword evidence="3 7" id="KW-0479">Metal-binding</keyword>
<evidence type="ECO:0000256" key="7">
    <source>
        <dbReference type="RuleBase" id="RU000461"/>
    </source>
</evidence>
<name>A0ABW5I8L4_9PSEU</name>
<dbReference type="Gene3D" id="1.10.630.10">
    <property type="entry name" value="Cytochrome P450"/>
    <property type="match status" value="1"/>
</dbReference>
<gene>
    <name evidence="8" type="ORF">ACFSUT_34965</name>
</gene>
<dbReference type="Proteomes" id="UP001597542">
    <property type="component" value="Unassembled WGS sequence"/>
</dbReference>
<evidence type="ECO:0000256" key="2">
    <source>
        <dbReference type="ARBA" id="ARBA00022617"/>
    </source>
</evidence>
<dbReference type="PRINTS" id="PR00463">
    <property type="entry name" value="EP450I"/>
</dbReference>
<dbReference type="EMBL" id="JBHUKQ010000016">
    <property type="protein sequence ID" value="MFD2485519.1"/>
    <property type="molecule type" value="Genomic_DNA"/>
</dbReference>
<dbReference type="PROSITE" id="PS00086">
    <property type="entry name" value="CYTOCHROME_P450"/>
    <property type="match status" value="1"/>
</dbReference>
<evidence type="ECO:0000256" key="6">
    <source>
        <dbReference type="ARBA" id="ARBA00023033"/>
    </source>
</evidence>
<dbReference type="RefSeq" id="WP_344278339.1">
    <property type="nucleotide sequence ID" value="NZ_BAAAHV010000015.1"/>
</dbReference>
<reference evidence="9" key="1">
    <citation type="journal article" date="2019" name="Int. J. Syst. Evol. Microbiol.">
        <title>The Global Catalogue of Microorganisms (GCM) 10K type strain sequencing project: providing services to taxonomists for standard genome sequencing and annotation.</title>
        <authorList>
            <consortium name="The Broad Institute Genomics Platform"/>
            <consortium name="The Broad Institute Genome Sequencing Center for Infectious Disease"/>
            <person name="Wu L."/>
            <person name="Ma J."/>
        </authorList>
    </citation>
    <scope>NUCLEOTIDE SEQUENCE [LARGE SCALE GENOMIC DNA]</scope>
    <source>
        <strain evidence="9">CGMCC 4.7638</strain>
    </source>
</reference>
<evidence type="ECO:0000313" key="8">
    <source>
        <dbReference type="EMBL" id="MFD2485519.1"/>
    </source>
</evidence>
<keyword evidence="2 7" id="KW-0349">Heme</keyword>
<comment type="caution">
    <text evidence="8">The sequence shown here is derived from an EMBL/GenBank/DDBJ whole genome shotgun (WGS) entry which is preliminary data.</text>
</comment>
<accession>A0ABW5I8L4</accession>
<protein>
    <submittedName>
        <fullName evidence="8">Cytochrome P450</fullName>
    </submittedName>
</protein>
<evidence type="ECO:0000256" key="1">
    <source>
        <dbReference type="ARBA" id="ARBA00010617"/>
    </source>
</evidence>
<dbReference type="InterPro" id="IPR050196">
    <property type="entry name" value="Cytochrome_P450_Monoox"/>
</dbReference>
<comment type="similarity">
    <text evidence="1 7">Belongs to the cytochrome P450 family.</text>
</comment>
<sequence>MSLRTIPLAAGALPVLGHLLPLLRDPFGFITGLPGQGDLVRIKVGPATVVVVCDPELTRQVHRDDRAFDKGGPISEWNRRLLGDGLFTCPHHIHRRQRRQLQPVFHRDLVSGYLDKAAARIAELTGSWRDGQILDVSAEMRKLTSSVVVSTLFSDSLPPDTVRQALRDGDVFLNTPVQLLTLSEFKLPVLNVRERKQAQQRLQQVSTDIVRRHRAGGRDRHDLLSTLIADADDQGALSSPEEQISNNVLTFFLAGAETTSLTLAWALHHLTQAPEVAERLRAEVDEVLADHPVGPADLERLPLARRVISETLRLRPPGWVASRSLTADTKLGEHLLPAGTNVVVSPYLIHRRHDLYPDPERFDPDRWLHTRATATASYIPFGNGARKCIADNFALGEAALALAGITRQWRLDPVPGARVRPVPAGTLRTKGLLLHATAREH</sequence>
<proteinExistence type="inferred from homology"/>
<dbReference type="InterPro" id="IPR001128">
    <property type="entry name" value="Cyt_P450"/>
</dbReference>
<evidence type="ECO:0000256" key="4">
    <source>
        <dbReference type="ARBA" id="ARBA00023002"/>
    </source>
</evidence>
<evidence type="ECO:0000313" key="9">
    <source>
        <dbReference type="Proteomes" id="UP001597542"/>
    </source>
</evidence>
<keyword evidence="6 7" id="KW-0503">Monooxygenase</keyword>
<dbReference type="Pfam" id="PF00067">
    <property type="entry name" value="p450"/>
    <property type="match status" value="1"/>
</dbReference>
<evidence type="ECO:0000256" key="5">
    <source>
        <dbReference type="ARBA" id="ARBA00023004"/>
    </source>
</evidence>
<dbReference type="SUPFAM" id="SSF48264">
    <property type="entry name" value="Cytochrome P450"/>
    <property type="match status" value="1"/>
</dbReference>
<dbReference type="PANTHER" id="PTHR24291:SF50">
    <property type="entry name" value="BIFUNCTIONAL ALBAFLAVENONE MONOOXYGENASE_TERPENE SYNTHASE"/>
    <property type="match status" value="1"/>
</dbReference>
<evidence type="ECO:0000256" key="3">
    <source>
        <dbReference type="ARBA" id="ARBA00022723"/>
    </source>
</evidence>
<dbReference type="InterPro" id="IPR036396">
    <property type="entry name" value="Cyt_P450_sf"/>
</dbReference>
<dbReference type="PRINTS" id="PR00385">
    <property type="entry name" value="P450"/>
</dbReference>